<evidence type="ECO:0000256" key="1">
    <source>
        <dbReference type="SAM" id="MobiDB-lite"/>
    </source>
</evidence>
<comment type="caution">
    <text evidence="2">The sequence shown here is derived from an EMBL/GenBank/DDBJ whole genome shotgun (WGS) entry which is preliminary data.</text>
</comment>
<reference evidence="2 3" key="1">
    <citation type="submission" date="2019-03" db="EMBL/GenBank/DDBJ databases">
        <title>Single cell metagenomics reveals metabolic interactions within the superorganism composed of flagellate Streblomastix strix and complex community of Bacteroidetes bacteria on its surface.</title>
        <authorList>
            <person name="Treitli S.C."/>
            <person name="Kolisko M."/>
            <person name="Husnik F."/>
            <person name="Keeling P."/>
            <person name="Hampl V."/>
        </authorList>
    </citation>
    <scope>NUCLEOTIDE SEQUENCE [LARGE SCALE GENOMIC DNA]</scope>
    <source>
        <strain evidence="2">ST1C</strain>
    </source>
</reference>
<sequence length="93" mass="11205">MKEAVDKLKKMDLSSLYDREYCRLNKESGLEKEKIRKRMEQEKEKEMCDVIQRCTLERKKSIDEVREIILSRNDEERENKERKGDTEDYGIGS</sequence>
<organism evidence="2 3">
    <name type="scientific">Streblomastix strix</name>
    <dbReference type="NCBI Taxonomy" id="222440"/>
    <lineage>
        <taxon>Eukaryota</taxon>
        <taxon>Metamonada</taxon>
        <taxon>Preaxostyla</taxon>
        <taxon>Oxymonadida</taxon>
        <taxon>Streblomastigidae</taxon>
        <taxon>Streblomastix</taxon>
    </lineage>
</organism>
<name>A0A5J4VG05_9EUKA</name>
<feature type="compositionally biased region" description="Basic and acidic residues" evidence="1">
    <location>
        <begin position="71"/>
        <end position="86"/>
    </location>
</feature>
<dbReference type="EMBL" id="SNRW01007411">
    <property type="protein sequence ID" value="KAA6381286.1"/>
    <property type="molecule type" value="Genomic_DNA"/>
</dbReference>
<dbReference type="AlphaFoldDB" id="A0A5J4VG05"/>
<protein>
    <submittedName>
        <fullName evidence="2">Uncharacterized protein</fullName>
    </submittedName>
</protein>
<accession>A0A5J4VG05</accession>
<feature type="region of interest" description="Disordered" evidence="1">
    <location>
        <begin position="71"/>
        <end position="93"/>
    </location>
</feature>
<gene>
    <name evidence="2" type="ORF">EZS28_023186</name>
</gene>
<evidence type="ECO:0000313" key="2">
    <source>
        <dbReference type="EMBL" id="KAA6381286.1"/>
    </source>
</evidence>
<proteinExistence type="predicted"/>
<evidence type="ECO:0000313" key="3">
    <source>
        <dbReference type="Proteomes" id="UP000324800"/>
    </source>
</evidence>
<dbReference type="Proteomes" id="UP000324800">
    <property type="component" value="Unassembled WGS sequence"/>
</dbReference>